<feature type="region of interest" description="Disordered" evidence="1">
    <location>
        <begin position="176"/>
        <end position="234"/>
    </location>
</feature>
<organism evidence="2 3">
    <name type="scientific">Methylobacterium radiotolerans</name>
    <dbReference type="NCBI Taxonomy" id="31998"/>
    <lineage>
        <taxon>Bacteria</taxon>
        <taxon>Pseudomonadati</taxon>
        <taxon>Pseudomonadota</taxon>
        <taxon>Alphaproteobacteria</taxon>
        <taxon>Hyphomicrobiales</taxon>
        <taxon>Methylobacteriaceae</taxon>
        <taxon>Methylobacterium</taxon>
    </lineage>
</organism>
<protein>
    <recommendedName>
        <fullName evidence="4">4Fe-4S Wbl-type domain-containing protein</fullName>
    </recommendedName>
</protein>
<sequence length="234" mass="24314">MTLIKTYSPKNEALIVCPIFGAETRLADCLELEQQVARGRKPDERRGCQACLMSSKCPVYWINRAIIRTGEDPYFSAEPKVLPLKGEILEAVRPILVRDDAVNRYAVEGAEADAIRAANEAASAGKPRAAKKTAGVKLAAVKREESAPAADDGLKAAALSGDLSAAVTRAVARASEAPAPAPAPKAVAPAPKPPAAAPAQPKPTPKPAPAPAGKGMSLLEMARARAAAQKDQAA</sequence>
<feature type="compositionally biased region" description="Low complexity" evidence="1">
    <location>
        <begin position="176"/>
        <end position="189"/>
    </location>
</feature>
<dbReference type="EMBL" id="JBEPNW010000008">
    <property type="protein sequence ID" value="MET3870072.1"/>
    <property type="molecule type" value="Genomic_DNA"/>
</dbReference>
<dbReference type="Proteomes" id="UP001549119">
    <property type="component" value="Unassembled WGS sequence"/>
</dbReference>
<evidence type="ECO:0008006" key="4">
    <source>
        <dbReference type="Google" id="ProtNLM"/>
    </source>
</evidence>
<keyword evidence="3" id="KW-1185">Reference proteome</keyword>
<dbReference type="RefSeq" id="WP_209651184.1">
    <property type="nucleotide sequence ID" value="NZ_JBEPNV010000005.1"/>
</dbReference>
<accession>A0ABV2NU54</accession>
<feature type="compositionally biased region" description="Pro residues" evidence="1">
    <location>
        <begin position="190"/>
        <end position="210"/>
    </location>
</feature>
<name>A0ABV2NU54_9HYPH</name>
<evidence type="ECO:0000313" key="2">
    <source>
        <dbReference type="EMBL" id="MET3870072.1"/>
    </source>
</evidence>
<gene>
    <name evidence="2" type="ORF">ABIC20_007457</name>
</gene>
<evidence type="ECO:0000313" key="3">
    <source>
        <dbReference type="Proteomes" id="UP001549119"/>
    </source>
</evidence>
<comment type="caution">
    <text evidence="2">The sequence shown here is derived from an EMBL/GenBank/DDBJ whole genome shotgun (WGS) entry which is preliminary data.</text>
</comment>
<feature type="compositionally biased region" description="Low complexity" evidence="1">
    <location>
        <begin position="224"/>
        <end position="234"/>
    </location>
</feature>
<proteinExistence type="predicted"/>
<evidence type="ECO:0000256" key="1">
    <source>
        <dbReference type="SAM" id="MobiDB-lite"/>
    </source>
</evidence>
<reference evidence="2 3" key="1">
    <citation type="submission" date="2024-06" db="EMBL/GenBank/DDBJ databases">
        <title>Genomics of switchgrass bacterial isolates.</title>
        <authorList>
            <person name="Shade A."/>
        </authorList>
    </citation>
    <scope>NUCLEOTIDE SEQUENCE [LARGE SCALE GENOMIC DNA]</scope>
    <source>
        <strain evidence="2 3">PvP084</strain>
    </source>
</reference>